<dbReference type="RefSeq" id="WP_111817047.1">
    <property type="nucleotide sequence ID" value="NZ_CBCRZQ010000015.1"/>
</dbReference>
<accession>A0A5C6YPV6</accession>
<organism evidence="2 3">
    <name type="scientific">Aequorivita lipolytica</name>
    <dbReference type="NCBI Taxonomy" id="153267"/>
    <lineage>
        <taxon>Bacteria</taxon>
        <taxon>Pseudomonadati</taxon>
        <taxon>Bacteroidota</taxon>
        <taxon>Flavobacteriia</taxon>
        <taxon>Flavobacteriales</taxon>
        <taxon>Flavobacteriaceae</taxon>
        <taxon>Aequorivita</taxon>
    </lineage>
</organism>
<keyword evidence="3" id="KW-1185">Reference proteome</keyword>
<gene>
    <name evidence="2" type="ORF">ESV24_08340</name>
</gene>
<keyword evidence="1" id="KW-0472">Membrane</keyword>
<dbReference type="EMBL" id="VORU01000005">
    <property type="protein sequence ID" value="TXD69357.1"/>
    <property type="molecule type" value="Genomic_DNA"/>
</dbReference>
<protein>
    <submittedName>
        <fullName evidence="2">Uncharacterized protein</fullName>
    </submittedName>
</protein>
<dbReference type="OrthoDB" id="9985055at2"/>
<reference evidence="2 3" key="1">
    <citation type="submission" date="2019-08" db="EMBL/GenBank/DDBJ databases">
        <title>Genome of Aequorivita lipolytica Y10-2 (type strain).</title>
        <authorList>
            <person name="Bowman J.P."/>
        </authorList>
    </citation>
    <scope>NUCLEOTIDE SEQUENCE [LARGE SCALE GENOMIC DNA]</scope>
    <source>
        <strain evidence="2 3">Y10-2</strain>
    </source>
</reference>
<evidence type="ECO:0000313" key="2">
    <source>
        <dbReference type="EMBL" id="TXD69357.1"/>
    </source>
</evidence>
<keyword evidence="1" id="KW-1133">Transmembrane helix</keyword>
<evidence type="ECO:0000313" key="3">
    <source>
        <dbReference type="Proteomes" id="UP000321945"/>
    </source>
</evidence>
<evidence type="ECO:0000256" key="1">
    <source>
        <dbReference type="SAM" id="Phobius"/>
    </source>
</evidence>
<proteinExistence type="predicted"/>
<comment type="caution">
    <text evidence="2">The sequence shown here is derived from an EMBL/GenBank/DDBJ whole genome shotgun (WGS) entry which is preliminary data.</text>
</comment>
<feature type="transmembrane region" description="Helical" evidence="1">
    <location>
        <begin position="31"/>
        <end position="48"/>
    </location>
</feature>
<keyword evidence="1" id="KW-0812">Transmembrane</keyword>
<sequence>MKKIIIINALLWAALLLGTAALFKDHPNYDYLFFGILIASSIVQGFLAKCAKRNKERCSN</sequence>
<dbReference type="Proteomes" id="UP000321945">
    <property type="component" value="Unassembled WGS sequence"/>
</dbReference>
<name>A0A5C6YPV6_9FLAO</name>
<dbReference type="AlphaFoldDB" id="A0A5C6YPV6"/>